<reference evidence="3 4" key="1">
    <citation type="submission" date="2021-04" db="EMBL/GenBank/DDBJ databases">
        <authorList>
            <person name="Rodrigo-Torres L."/>
            <person name="Arahal R. D."/>
            <person name="Lucena T."/>
        </authorList>
    </citation>
    <scope>NUCLEOTIDE SEQUENCE [LARGE SCALE GENOMIC DNA]</scope>
    <source>
        <strain evidence="3 4">CECT 9623</strain>
    </source>
</reference>
<sequence>MKKYFFTCLVSLFFLAFSCAQKTSQEPGPIPGIPSTEEETPAETNPERLLPSQLPTIAYPMFVTGTTTHHSKLKPEAWFARPIEKADLGSLAGSGKVPHMIAFGGGLTAGVSNGGLNREAQQFAYPNLVARQMGISDFKTPLLPEDEANGTGIFLYEDPKAEYPRWKEVTNNLAKLEPGQPVKMTPYEGLIHNFAFANGGTIGATYEYCPTCKTQAYPSRFSSYNVPAYSNLLLAVREKHDYDFVIMEDFTDAFVNWIVHQGRMDESFSLVAPYSSQTYAMEEIVSSNQKGVVFTVPHFRDLGFMNWYDIEKLKKKASSVSVVYWARNQAFTLNSSQTFYLKPTKNVEGAFLTAEDKKPIQAQLKDLDVIDEGESWTADPDRVINPSIKKFAIKHNLAIVDLRAIYEKIHRGEYITKDGLRIDSSINGNFFSSDGIYPTPLGQAVIANEVIKAINEKYGSHIPLIDVSKFREIISSN</sequence>
<feature type="chain" id="PRO_5046059413" description="SGNH/GDSL hydrolase family protein" evidence="2">
    <location>
        <begin position="23"/>
        <end position="477"/>
    </location>
</feature>
<evidence type="ECO:0000256" key="1">
    <source>
        <dbReference type="SAM" id="MobiDB-lite"/>
    </source>
</evidence>
<keyword evidence="2" id="KW-0732">Signal</keyword>
<keyword evidence="4" id="KW-1185">Reference proteome</keyword>
<proteinExistence type="predicted"/>
<dbReference type="SUPFAM" id="SSF52266">
    <property type="entry name" value="SGNH hydrolase"/>
    <property type="match status" value="1"/>
</dbReference>
<dbReference type="EMBL" id="CAJRAU010000003">
    <property type="protein sequence ID" value="CAG5069816.1"/>
    <property type="molecule type" value="Genomic_DNA"/>
</dbReference>
<evidence type="ECO:0008006" key="5">
    <source>
        <dbReference type="Google" id="ProtNLM"/>
    </source>
</evidence>
<comment type="caution">
    <text evidence="3">The sequence shown here is derived from an EMBL/GenBank/DDBJ whole genome shotgun (WGS) entry which is preliminary data.</text>
</comment>
<evidence type="ECO:0000256" key="2">
    <source>
        <dbReference type="SAM" id="SignalP"/>
    </source>
</evidence>
<accession>A0ABN7R6W3</accession>
<organism evidence="3 4">
    <name type="scientific">Dyadobacter linearis</name>
    <dbReference type="NCBI Taxonomy" id="2823330"/>
    <lineage>
        <taxon>Bacteria</taxon>
        <taxon>Pseudomonadati</taxon>
        <taxon>Bacteroidota</taxon>
        <taxon>Cytophagia</taxon>
        <taxon>Cytophagales</taxon>
        <taxon>Spirosomataceae</taxon>
        <taxon>Dyadobacter</taxon>
    </lineage>
</organism>
<evidence type="ECO:0000313" key="4">
    <source>
        <dbReference type="Proteomes" id="UP000679725"/>
    </source>
</evidence>
<protein>
    <recommendedName>
        <fullName evidence="5">SGNH/GDSL hydrolase family protein</fullName>
    </recommendedName>
</protein>
<evidence type="ECO:0000313" key="3">
    <source>
        <dbReference type="EMBL" id="CAG5069816.1"/>
    </source>
</evidence>
<feature type="signal peptide" evidence="2">
    <location>
        <begin position="1"/>
        <end position="22"/>
    </location>
</feature>
<feature type="region of interest" description="Disordered" evidence="1">
    <location>
        <begin position="25"/>
        <end position="48"/>
    </location>
</feature>
<name>A0ABN7R6W3_9BACT</name>
<dbReference type="Proteomes" id="UP000679725">
    <property type="component" value="Unassembled WGS sequence"/>
</dbReference>
<gene>
    <name evidence="3" type="ORF">DYBT9623_02553</name>
</gene>
<dbReference type="PROSITE" id="PS51257">
    <property type="entry name" value="PROKAR_LIPOPROTEIN"/>
    <property type="match status" value="1"/>
</dbReference>
<dbReference type="RefSeq" id="WP_215233899.1">
    <property type="nucleotide sequence ID" value="NZ_CAJRAU010000003.1"/>
</dbReference>